<dbReference type="AlphaFoldDB" id="A0A382GYV2"/>
<accession>A0A382GYV2</accession>
<feature type="non-terminal residue" evidence="1">
    <location>
        <position position="111"/>
    </location>
</feature>
<dbReference type="Gene3D" id="3.40.50.1000">
    <property type="entry name" value="HAD superfamily/HAD-like"/>
    <property type="match status" value="1"/>
</dbReference>
<organism evidence="1">
    <name type="scientific">marine metagenome</name>
    <dbReference type="NCBI Taxonomy" id="408172"/>
    <lineage>
        <taxon>unclassified sequences</taxon>
        <taxon>metagenomes</taxon>
        <taxon>ecological metagenomes</taxon>
    </lineage>
</organism>
<sequence>MMLKKQGEVSMPNEGNTFNFLQSKVLRALRDKVILTDCDGVLLDWEYHFYKWVLETHGLEQKTSLYSVAKALDIPWKDGAKLIQTFNKSEMMKSLSPLRDAVKYVRKLHEE</sequence>
<proteinExistence type="predicted"/>
<reference evidence="1" key="1">
    <citation type="submission" date="2018-05" db="EMBL/GenBank/DDBJ databases">
        <authorList>
            <person name="Lanie J.A."/>
            <person name="Ng W.-L."/>
            <person name="Kazmierczak K.M."/>
            <person name="Andrzejewski T.M."/>
            <person name="Davidsen T.M."/>
            <person name="Wayne K.J."/>
            <person name="Tettelin H."/>
            <person name="Glass J.I."/>
            <person name="Rusch D."/>
            <person name="Podicherti R."/>
            <person name="Tsui H.-C.T."/>
            <person name="Winkler M.E."/>
        </authorList>
    </citation>
    <scope>NUCLEOTIDE SEQUENCE</scope>
</reference>
<dbReference type="Gene3D" id="1.10.40.40">
    <property type="entry name" value="Deoxyribonucleotidase, domain 2"/>
    <property type="match status" value="1"/>
</dbReference>
<evidence type="ECO:0000313" key="1">
    <source>
        <dbReference type="EMBL" id="SVB80210.1"/>
    </source>
</evidence>
<name>A0A382GYV2_9ZZZZ</name>
<dbReference type="InterPro" id="IPR023214">
    <property type="entry name" value="HAD_sf"/>
</dbReference>
<gene>
    <name evidence="1" type="ORF">METZ01_LOCUS233064</name>
</gene>
<protein>
    <submittedName>
        <fullName evidence="1">Uncharacterized protein</fullName>
    </submittedName>
</protein>
<dbReference type="EMBL" id="UINC01058213">
    <property type="protein sequence ID" value="SVB80210.1"/>
    <property type="molecule type" value="Genomic_DNA"/>
</dbReference>